<dbReference type="EMBL" id="MU865300">
    <property type="protein sequence ID" value="KAK4230202.1"/>
    <property type="molecule type" value="Genomic_DNA"/>
</dbReference>
<gene>
    <name evidence="7" type="ORF">QBC38DRAFT_47156</name>
</gene>
<evidence type="ECO:0000256" key="3">
    <source>
        <dbReference type="ARBA" id="ARBA00022989"/>
    </source>
</evidence>
<protein>
    <submittedName>
        <fullName evidence="7">Marvel domain-containing protein</fullName>
    </submittedName>
</protein>
<comment type="caution">
    <text evidence="7">The sequence shown here is derived from an EMBL/GenBank/DDBJ whole genome shotgun (WGS) entry which is preliminary data.</text>
</comment>
<organism evidence="7 8">
    <name type="scientific">Podospora fimiseda</name>
    <dbReference type="NCBI Taxonomy" id="252190"/>
    <lineage>
        <taxon>Eukaryota</taxon>
        <taxon>Fungi</taxon>
        <taxon>Dikarya</taxon>
        <taxon>Ascomycota</taxon>
        <taxon>Pezizomycotina</taxon>
        <taxon>Sordariomycetes</taxon>
        <taxon>Sordariomycetidae</taxon>
        <taxon>Sordariales</taxon>
        <taxon>Podosporaceae</taxon>
        <taxon>Podospora</taxon>
    </lineage>
</organism>
<dbReference type="GO" id="GO:0032126">
    <property type="term" value="C:eisosome"/>
    <property type="evidence" value="ECO:0007669"/>
    <property type="project" value="TreeGrafter"/>
</dbReference>
<evidence type="ECO:0000256" key="2">
    <source>
        <dbReference type="ARBA" id="ARBA00022692"/>
    </source>
</evidence>
<evidence type="ECO:0000256" key="4">
    <source>
        <dbReference type="ARBA" id="ARBA00023136"/>
    </source>
</evidence>
<name>A0AAN7BVG6_9PEZI</name>
<dbReference type="AlphaFoldDB" id="A0AAN7BVG6"/>
<dbReference type="PANTHER" id="PTHR28165">
    <property type="entry name" value="NON-CLASSICAL EXPORT PROTEIN 2-RELATED"/>
    <property type="match status" value="1"/>
</dbReference>
<evidence type="ECO:0000313" key="7">
    <source>
        <dbReference type="EMBL" id="KAK4230202.1"/>
    </source>
</evidence>
<dbReference type="GO" id="GO:0070941">
    <property type="term" value="P:eisosome assembly"/>
    <property type="evidence" value="ECO:0007669"/>
    <property type="project" value="TreeGrafter"/>
</dbReference>
<proteinExistence type="predicted"/>
<evidence type="ECO:0000259" key="6">
    <source>
        <dbReference type="Pfam" id="PF01284"/>
    </source>
</evidence>
<feature type="transmembrane region" description="Helical" evidence="5">
    <location>
        <begin position="134"/>
        <end position="154"/>
    </location>
</feature>
<reference evidence="7" key="2">
    <citation type="submission" date="2023-05" db="EMBL/GenBank/DDBJ databases">
        <authorList>
            <consortium name="Lawrence Berkeley National Laboratory"/>
            <person name="Steindorff A."/>
            <person name="Hensen N."/>
            <person name="Bonometti L."/>
            <person name="Westerberg I."/>
            <person name="Brannstrom I.O."/>
            <person name="Guillou S."/>
            <person name="Cros-Aarteil S."/>
            <person name="Calhoun S."/>
            <person name="Haridas S."/>
            <person name="Kuo A."/>
            <person name="Mondo S."/>
            <person name="Pangilinan J."/>
            <person name="Riley R."/>
            <person name="Labutti K."/>
            <person name="Andreopoulos B."/>
            <person name="Lipzen A."/>
            <person name="Chen C."/>
            <person name="Yanf M."/>
            <person name="Daum C."/>
            <person name="Ng V."/>
            <person name="Clum A."/>
            <person name="Ohm R."/>
            <person name="Martin F."/>
            <person name="Silar P."/>
            <person name="Natvig D."/>
            <person name="Lalanne C."/>
            <person name="Gautier V."/>
            <person name="Ament-Velasquez S.L."/>
            <person name="Kruys A."/>
            <person name="Hutchinson M.I."/>
            <person name="Powell A.J."/>
            <person name="Barry K."/>
            <person name="Miller A.N."/>
            <person name="Grigoriev I.V."/>
            <person name="Debuchy R."/>
            <person name="Gladieux P."/>
            <person name="Thoren M.H."/>
            <person name="Johannesson H."/>
        </authorList>
    </citation>
    <scope>NUCLEOTIDE SEQUENCE</scope>
    <source>
        <strain evidence="7">CBS 990.96</strain>
    </source>
</reference>
<evidence type="ECO:0000313" key="8">
    <source>
        <dbReference type="Proteomes" id="UP001301958"/>
    </source>
</evidence>
<feature type="domain" description="MARVEL" evidence="6">
    <location>
        <begin position="7"/>
        <end position="148"/>
    </location>
</feature>
<dbReference type="PANTHER" id="PTHR28165:SF1">
    <property type="entry name" value="NON-CLASSICAL EXPORT PROTEIN 2-RELATED"/>
    <property type="match status" value="1"/>
</dbReference>
<dbReference type="Pfam" id="PF01284">
    <property type="entry name" value="MARVEL"/>
    <property type="match status" value="1"/>
</dbReference>
<feature type="transmembrane region" description="Helical" evidence="5">
    <location>
        <begin position="12"/>
        <end position="33"/>
    </location>
</feature>
<feature type="transmembrane region" description="Helical" evidence="5">
    <location>
        <begin position="39"/>
        <end position="62"/>
    </location>
</feature>
<comment type="subcellular location">
    <subcellularLocation>
        <location evidence="1">Membrane</location>
        <topology evidence="1">Multi-pass membrane protein</topology>
    </subcellularLocation>
</comment>
<keyword evidence="4 5" id="KW-0472">Membrane</keyword>
<keyword evidence="2 5" id="KW-0812">Transmembrane</keyword>
<reference evidence="7" key="1">
    <citation type="journal article" date="2023" name="Mol. Phylogenet. Evol.">
        <title>Genome-scale phylogeny and comparative genomics of the fungal order Sordariales.</title>
        <authorList>
            <person name="Hensen N."/>
            <person name="Bonometti L."/>
            <person name="Westerberg I."/>
            <person name="Brannstrom I.O."/>
            <person name="Guillou S."/>
            <person name="Cros-Aarteil S."/>
            <person name="Calhoun S."/>
            <person name="Haridas S."/>
            <person name="Kuo A."/>
            <person name="Mondo S."/>
            <person name="Pangilinan J."/>
            <person name="Riley R."/>
            <person name="LaButti K."/>
            <person name="Andreopoulos B."/>
            <person name="Lipzen A."/>
            <person name="Chen C."/>
            <person name="Yan M."/>
            <person name="Daum C."/>
            <person name="Ng V."/>
            <person name="Clum A."/>
            <person name="Steindorff A."/>
            <person name="Ohm R.A."/>
            <person name="Martin F."/>
            <person name="Silar P."/>
            <person name="Natvig D.O."/>
            <person name="Lalanne C."/>
            <person name="Gautier V."/>
            <person name="Ament-Velasquez S.L."/>
            <person name="Kruys A."/>
            <person name="Hutchinson M.I."/>
            <person name="Powell A.J."/>
            <person name="Barry K."/>
            <person name="Miller A.N."/>
            <person name="Grigoriev I.V."/>
            <person name="Debuchy R."/>
            <person name="Gladieux P."/>
            <person name="Hiltunen Thoren M."/>
            <person name="Johannesson H."/>
        </authorList>
    </citation>
    <scope>NUCLEOTIDE SEQUENCE</scope>
    <source>
        <strain evidence="7">CBS 990.96</strain>
    </source>
</reference>
<evidence type="ECO:0000256" key="1">
    <source>
        <dbReference type="ARBA" id="ARBA00004141"/>
    </source>
</evidence>
<dbReference type="Proteomes" id="UP001301958">
    <property type="component" value="Unassembled WGS sequence"/>
</dbReference>
<keyword evidence="3 5" id="KW-1133">Transmembrane helix</keyword>
<keyword evidence="8" id="KW-1185">Reference proteome</keyword>
<dbReference type="InterPro" id="IPR008253">
    <property type="entry name" value="Marvel"/>
</dbReference>
<evidence type="ECO:0000256" key="5">
    <source>
        <dbReference type="SAM" id="Phobius"/>
    </source>
</evidence>
<feature type="transmembrane region" description="Helical" evidence="5">
    <location>
        <begin position="74"/>
        <end position="97"/>
    </location>
</feature>
<sequence length="172" mass="18405">MEKINQLLRTLELLFLIILTGLIGNVIATNINAAATATAAINFSMFVIVLSWLAAIYGLVTLYFSSRFSSGLPLLVNLGLDAASTLFTFIAAVVLAAKLTVVNCNKTEGHPVNWIAYGSANDGKRCREIQASTAFMWFLFATFTAGLVMSLMGFRRGGGSLRSGPTMSQIGV</sequence>
<dbReference type="InterPro" id="IPR052649">
    <property type="entry name" value="NCE102-like"/>
</dbReference>
<dbReference type="GO" id="GO:0072659">
    <property type="term" value="P:protein localization to plasma membrane"/>
    <property type="evidence" value="ECO:0007669"/>
    <property type="project" value="TreeGrafter"/>
</dbReference>
<accession>A0AAN7BVG6</accession>
<dbReference type="GO" id="GO:0005886">
    <property type="term" value="C:plasma membrane"/>
    <property type="evidence" value="ECO:0007669"/>
    <property type="project" value="TreeGrafter"/>
</dbReference>